<sequence length="56" mass="6247">MPQARKTISSVEESSKGFVYGYISNDGKPVLEVREKEHDLIDDAEEALSSDSLLDF</sequence>
<reference evidence="1" key="1">
    <citation type="submission" date="2010-02" db="EMBL/GenBank/DDBJ databases">
        <title>Sequencing and annotation of the Blastocystis hominis genome.</title>
        <authorList>
            <person name="Wincker P."/>
        </authorList>
    </citation>
    <scope>NUCLEOTIDE SEQUENCE</scope>
    <source>
        <strain evidence="1">Singapore isolate B</strain>
    </source>
</reference>
<dbReference type="AlphaFoldDB" id="D8M7F2"/>
<dbReference type="InParanoid" id="D8M7F2"/>
<accession>D8M7F2</accession>
<name>D8M7F2_BLAHO</name>
<dbReference type="RefSeq" id="XP_012898039.1">
    <property type="nucleotide sequence ID" value="XM_013042585.1"/>
</dbReference>
<organism evidence="1">
    <name type="scientific">Blastocystis hominis</name>
    <dbReference type="NCBI Taxonomy" id="12968"/>
    <lineage>
        <taxon>Eukaryota</taxon>
        <taxon>Sar</taxon>
        <taxon>Stramenopiles</taxon>
        <taxon>Bigyra</taxon>
        <taxon>Opalozoa</taxon>
        <taxon>Opalinata</taxon>
        <taxon>Blastocystidae</taxon>
        <taxon>Blastocystis</taxon>
    </lineage>
</organism>
<keyword evidence="2" id="KW-1185">Reference proteome</keyword>
<dbReference type="GeneID" id="24920852"/>
<evidence type="ECO:0000313" key="1">
    <source>
        <dbReference type="EMBL" id="CBK23991.2"/>
    </source>
</evidence>
<protein>
    <submittedName>
        <fullName evidence="1">Uncharacterized protein</fullName>
    </submittedName>
</protein>
<evidence type="ECO:0000313" key="2">
    <source>
        <dbReference type="Proteomes" id="UP000008312"/>
    </source>
</evidence>
<dbReference type="Proteomes" id="UP000008312">
    <property type="component" value="Unassembled WGS sequence"/>
</dbReference>
<gene>
    <name evidence="1" type="ORF">GSBLH_T00003790001</name>
</gene>
<proteinExistence type="predicted"/>
<dbReference type="EMBL" id="FN668672">
    <property type="protein sequence ID" value="CBK23991.2"/>
    <property type="molecule type" value="Genomic_DNA"/>
</dbReference>